<dbReference type="InterPro" id="IPR018078">
    <property type="entry name" value="DNA-binding_RecF_CS"/>
</dbReference>
<dbReference type="Proteomes" id="UP000005707">
    <property type="component" value="Unassembled WGS sequence"/>
</dbReference>
<evidence type="ECO:0000256" key="8">
    <source>
        <dbReference type="ARBA" id="ARBA00023125"/>
    </source>
</evidence>
<dbReference type="SUPFAM" id="SSF52540">
    <property type="entry name" value="P-loop containing nucleoside triphosphate hydrolases"/>
    <property type="match status" value="1"/>
</dbReference>
<keyword evidence="9 10" id="KW-0742">SOS response</keyword>
<dbReference type="Pfam" id="PF02463">
    <property type="entry name" value="SMC_N"/>
    <property type="match status" value="1"/>
</dbReference>
<comment type="similarity">
    <text evidence="2 9 10">Belongs to the RecF family.</text>
</comment>
<dbReference type="InterPro" id="IPR027417">
    <property type="entry name" value="P-loop_NTPase"/>
</dbReference>
<evidence type="ECO:0000313" key="13">
    <source>
        <dbReference type="Proteomes" id="UP000005707"/>
    </source>
</evidence>
<dbReference type="GO" id="GO:0006302">
    <property type="term" value="P:double-strand break repair"/>
    <property type="evidence" value="ECO:0007669"/>
    <property type="project" value="TreeGrafter"/>
</dbReference>
<dbReference type="GO" id="GO:0006260">
    <property type="term" value="P:DNA replication"/>
    <property type="evidence" value="ECO:0007669"/>
    <property type="project" value="UniProtKB-UniRule"/>
</dbReference>
<dbReference type="PROSITE" id="PS00618">
    <property type="entry name" value="RECF_2"/>
    <property type="match status" value="1"/>
</dbReference>
<evidence type="ECO:0000313" key="12">
    <source>
        <dbReference type="EMBL" id="ERJ12535.1"/>
    </source>
</evidence>
<comment type="function">
    <text evidence="9 10">The RecF protein is involved in DNA metabolism; it is required for DNA replication and normal SOS inducibility. RecF binds preferentially to single-stranded, linear DNA. It also seems to bind ATP.</text>
</comment>
<dbReference type="PANTHER" id="PTHR32182:SF0">
    <property type="entry name" value="DNA REPLICATION AND REPAIR PROTEIN RECF"/>
    <property type="match status" value="1"/>
</dbReference>
<feature type="domain" description="RecF/RecN/SMC N-terminal" evidence="11">
    <location>
        <begin position="3"/>
        <end position="344"/>
    </location>
</feature>
<dbReference type="PROSITE" id="PS00617">
    <property type="entry name" value="RECF_1"/>
    <property type="match status" value="1"/>
</dbReference>
<evidence type="ECO:0000256" key="1">
    <source>
        <dbReference type="ARBA" id="ARBA00004496"/>
    </source>
</evidence>
<evidence type="ECO:0000256" key="5">
    <source>
        <dbReference type="ARBA" id="ARBA00022705"/>
    </source>
</evidence>
<evidence type="ECO:0000256" key="3">
    <source>
        <dbReference type="ARBA" id="ARBA00020170"/>
    </source>
</evidence>
<dbReference type="GO" id="GO:0005737">
    <property type="term" value="C:cytoplasm"/>
    <property type="evidence" value="ECO:0007669"/>
    <property type="project" value="UniProtKB-SubCell"/>
</dbReference>
<keyword evidence="4 9" id="KW-0963">Cytoplasm</keyword>
<comment type="subcellular location">
    <subcellularLocation>
        <location evidence="1 9 10">Cytoplasm</location>
    </subcellularLocation>
</comment>
<evidence type="ECO:0000256" key="2">
    <source>
        <dbReference type="ARBA" id="ARBA00008016"/>
    </source>
</evidence>
<evidence type="ECO:0000259" key="11">
    <source>
        <dbReference type="Pfam" id="PF02463"/>
    </source>
</evidence>
<reference evidence="12 13" key="2">
    <citation type="journal article" date="2013" name="PLoS ONE">
        <title>INDIGO - INtegrated Data Warehouse of MIcrobial GenOmes with Examples from the Red Sea Extremophiles.</title>
        <authorList>
            <person name="Alam I."/>
            <person name="Antunes A."/>
            <person name="Kamau A.A."/>
            <person name="Ba Alawi W."/>
            <person name="Kalkatawi M."/>
            <person name="Stingl U."/>
            <person name="Bajic V.B."/>
        </authorList>
    </citation>
    <scope>NUCLEOTIDE SEQUENCE [LARGE SCALE GENOMIC DNA]</scope>
    <source>
        <strain evidence="12 13">SSD-17B</strain>
    </source>
</reference>
<dbReference type="GO" id="GO:0009432">
    <property type="term" value="P:SOS response"/>
    <property type="evidence" value="ECO:0007669"/>
    <property type="project" value="UniProtKB-UniRule"/>
</dbReference>
<organism evidence="12 13">
    <name type="scientific">Haloplasma contractile SSD-17B</name>
    <dbReference type="NCBI Taxonomy" id="1033810"/>
    <lineage>
        <taxon>Bacteria</taxon>
        <taxon>Bacillati</taxon>
        <taxon>Mycoplasmatota</taxon>
        <taxon>Mollicutes</taxon>
        <taxon>Haloplasmatales</taxon>
        <taxon>Haloplasmataceae</taxon>
        <taxon>Haloplasma</taxon>
    </lineage>
</organism>
<sequence length="369" mass="42742">MDIKELSLVNFRNYDRLDITFDQKINIFIGNNAQGKTSLLESIYFLAISKSHKTHKDKELIKFDQEFTKVSAKLLDDDDFKRLNLILSRSGKKALINNVEKTKMSDYIGAFNVVMFAPEDLNIVKGSPQVRRKFIDVEIGQISPIYISELNTYNKILRQRNELLKQMDYRTKQDTSFLDVLTEQLSDVAYKIIIRRIDFIKKLNHYANNLHRFISGHKEELIINYQCSIKYDDSHDLSRESIYKQYTDKYQSDLYKGTTSLGPHRDDLLFSVNNLDVSSFGSQGQQRTTALSTKLSLIDFIKDETGKFPIVLLDDVLSELDDLRQTQLLDCIKEKVQTFVTTTNISGIKSDLLDKSSIFYIENSNIFVK</sequence>
<keyword evidence="9 10" id="KW-0234">DNA repair</keyword>
<dbReference type="Gene3D" id="1.20.1050.90">
    <property type="entry name" value="RecF/RecN/SMC, N-terminal domain"/>
    <property type="match status" value="1"/>
</dbReference>
<keyword evidence="9 10" id="KW-0227">DNA damage</keyword>
<gene>
    <name evidence="9 12" type="primary">recF</name>
    <name evidence="12" type="ORF">HLPCO_001521</name>
</gene>
<dbReference type="CDD" id="cd03242">
    <property type="entry name" value="ABC_RecF"/>
    <property type="match status" value="1"/>
</dbReference>
<dbReference type="RefSeq" id="WP_008824883.1">
    <property type="nucleotide sequence ID" value="NZ_AFNU02000004.1"/>
</dbReference>
<keyword evidence="5 9" id="KW-0235">DNA replication</keyword>
<accession>F7PWT9</accession>
<reference evidence="12 13" key="1">
    <citation type="journal article" date="2011" name="J. Bacteriol.">
        <title>Genome sequence of Haloplasma contractile, an unusual contractile bacterium from a deep-sea anoxic brine lake.</title>
        <authorList>
            <person name="Antunes A."/>
            <person name="Alam I."/>
            <person name="El Dorry H."/>
            <person name="Siam R."/>
            <person name="Robertson A."/>
            <person name="Bajic V.B."/>
            <person name="Stingl U."/>
        </authorList>
    </citation>
    <scope>NUCLEOTIDE SEQUENCE [LARGE SCALE GENOMIC DNA]</scope>
    <source>
        <strain evidence="12 13">SSD-17B</strain>
    </source>
</reference>
<dbReference type="GO" id="GO:0003697">
    <property type="term" value="F:single-stranded DNA binding"/>
    <property type="evidence" value="ECO:0007669"/>
    <property type="project" value="UniProtKB-UniRule"/>
</dbReference>
<dbReference type="eggNOG" id="COG1195">
    <property type="taxonomic scope" value="Bacteria"/>
</dbReference>
<dbReference type="InterPro" id="IPR042174">
    <property type="entry name" value="RecF_2"/>
</dbReference>
<name>F7PWT9_9MOLU</name>
<evidence type="ECO:0000256" key="4">
    <source>
        <dbReference type="ARBA" id="ARBA00022490"/>
    </source>
</evidence>
<dbReference type="HAMAP" id="MF_00365">
    <property type="entry name" value="RecF"/>
    <property type="match status" value="1"/>
</dbReference>
<dbReference type="PANTHER" id="PTHR32182">
    <property type="entry name" value="DNA REPLICATION AND REPAIR PROTEIN RECF"/>
    <property type="match status" value="1"/>
</dbReference>
<keyword evidence="13" id="KW-1185">Reference proteome</keyword>
<dbReference type="OrthoDB" id="9803889at2"/>
<dbReference type="FunCoup" id="F7PWT9">
    <property type="interactions" value="203"/>
</dbReference>
<dbReference type="STRING" id="1033810.HLPCO_001521"/>
<dbReference type="NCBIfam" id="TIGR00611">
    <property type="entry name" value="recf"/>
    <property type="match status" value="1"/>
</dbReference>
<keyword evidence="6 9" id="KW-0547">Nucleotide-binding</keyword>
<dbReference type="Gene3D" id="3.40.50.300">
    <property type="entry name" value="P-loop containing nucleotide triphosphate hydrolases"/>
    <property type="match status" value="1"/>
</dbReference>
<dbReference type="EMBL" id="AFNU02000004">
    <property type="protein sequence ID" value="ERJ12535.1"/>
    <property type="molecule type" value="Genomic_DNA"/>
</dbReference>
<keyword evidence="8 9" id="KW-0238">DNA-binding</keyword>
<dbReference type="AlphaFoldDB" id="F7PWT9"/>
<evidence type="ECO:0000256" key="7">
    <source>
        <dbReference type="ARBA" id="ARBA00022840"/>
    </source>
</evidence>
<dbReference type="GO" id="GO:0000731">
    <property type="term" value="P:DNA synthesis involved in DNA repair"/>
    <property type="evidence" value="ECO:0007669"/>
    <property type="project" value="TreeGrafter"/>
</dbReference>
<comment type="caution">
    <text evidence="12">The sequence shown here is derived from an EMBL/GenBank/DDBJ whole genome shotgun (WGS) entry which is preliminary data.</text>
</comment>
<evidence type="ECO:0000256" key="9">
    <source>
        <dbReference type="HAMAP-Rule" id="MF_00365"/>
    </source>
</evidence>
<evidence type="ECO:0000256" key="6">
    <source>
        <dbReference type="ARBA" id="ARBA00022741"/>
    </source>
</evidence>
<dbReference type="InParanoid" id="F7PWT9"/>
<proteinExistence type="inferred from homology"/>
<feature type="binding site" evidence="9">
    <location>
        <begin position="30"/>
        <end position="37"/>
    </location>
    <ligand>
        <name>ATP</name>
        <dbReference type="ChEBI" id="CHEBI:30616"/>
    </ligand>
</feature>
<dbReference type="InterPro" id="IPR003395">
    <property type="entry name" value="RecF/RecN/SMC_N"/>
</dbReference>
<dbReference type="InterPro" id="IPR001238">
    <property type="entry name" value="DNA-binding_RecF"/>
</dbReference>
<keyword evidence="7 9" id="KW-0067">ATP-binding</keyword>
<dbReference type="GO" id="GO:0005524">
    <property type="term" value="F:ATP binding"/>
    <property type="evidence" value="ECO:0007669"/>
    <property type="project" value="UniProtKB-UniRule"/>
</dbReference>
<evidence type="ECO:0000256" key="10">
    <source>
        <dbReference type="RuleBase" id="RU000578"/>
    </source>
</evidence>
<protein>
    <recommendedName>
        <fullName evidence="3 9">DNA replication and repair protein RecF</fullName>
    </recommendedName>
</protein>